<dbReference type="InterPro" id="IPR056251">
    <property type="entry name" value="Arm_rpt_dom"/>
</dbReference>
<feature type="region of interest" description="Disordered" evidence="4">
    <location>
        <begin position="69"/>
        <end position="88"/>
    </location>
</feature>
<feature type="repeat" description="WD" evidence="3">
    <location>
        <begin position="1379"/>
        <end position="1420"/>
    </location>
</feature>
<evidence type="ECO:0000256" key="2">
    <source>
        <dbReference type="ARBA" id="ARBA00022737"/>
    </source>
</evidence>
<feature type="repeat" description="WD" evidence="3">
    <location>
        <begin position="1127"/>
        <end position="1168"/>
    </location>
</feature>
<evidence type="ECO:0000256" key="4">
    <source>
        <dbReference type="SAM" id="MobiDB-lite"/>
    </source>
</evidence>
<dbReference type="SMART" id="SM00320">
    <property type="entry name" value="WD40"/>
    <property type="match status" value="14"/>
</dbReference>
<dbReference type="PROSITE" id="PS50294">
    <property type="entry name" value="WD_REPEATS_REGION"/>
    <property type="match status" value="12"/>
</dbReference>
<dbReference type="Gene3D" id="2.130.10.10">
    <property type="entry name" value="YVTN repeat-like/Quinoprotein amine dehydrogenase"/>
    <property type="match status" value="5"/>
</dbReference>
<evidence type="ECO:0000256" key="1">
    <source>
        <dbReference type="ARBA" id="ARBA00022574"/>
    </source>
</evidence>
<dbReference type="PROSITE" id="PS00678">
    <property type="entry name" value="WD_REPEATS_1"/>
    <property type="match status" value="9"/>
</dbReference>
<feature type="repeat" description="WD" evidence="3">
    <location>
        <begin position="1505"/>
        <end position="1546"/>
    </location>
</feature>
<dbReference type="PROSITE" id="PS50082">
    <property type="entry name" value="WD_REPEATS_2"/>
    <property type="match status" value="13"/>
</dbReference>
<evidence type="ECO:0000313" key="6">
    <source>
        <dbReference type="EMBL" id="GJJ71477.1"/>
    </source>
</evidence>
<dbReference type="CDD" id="cd00200">
    <property type="entry name" value="WD40"/>
    <property type="match status" value="2"/>
</dbReference>
<dbReference type="Pfam" id="PF25173">
    <property type="entry name" value="Beta-prop_WDR3_1st"/>
    <property type="match status" value="1"/>
</dbReference>
<dbReference type="PRINTS" id="PR00320">
    <property type="entry name" value="GPROTEINBRPT"/>
</dbReference>
<feature type="repeat" description="WD" evidence="3">
    <location>
        <begin position="1337"/>
        <end position="1378"/>
    </location>
</feature>
<feature type="region of interest" description="Disordered" evidence="4">
    <location>
        <begin position="1"/>
        <end position="20"/>
    </location>
</feature>
<feature type="domain" description="Arm-like repeat" evidence="5">
    <location>
        <begin position="118"/>
        <end position="419"/>
    </location>
</feature>
<keyword evidence="1 3" id="KW-0853">WD repeat</keyword>
<dbReference type="InterPro" id="IPR019775">
    <property type="entry name" value="WD40_repeat_CS"/>
</dbReference>
<name>A0A9P3H846_9FUNG</name>
<evidence type="ECO:0000259" key="5">
    <source>
        <dbReference type="Pfam" id="PF23948"/>
    </source>
</evidence>
<feature type="repeat" description="WD" evidence="3">
    <location>
        <begin position="1295"/>
        <end position="1336"/>
    </location>
</feature>
<organism evidence="6 7">
    <name type="scientific">Entomortierella parvispora</name>
    <dbReference type="NCBI Taxonomy" id="205924"/>
    <lineage>
        <taxon>Eukaryota</taxon>
        <taxon>Fungi</taxon>
        <taxon>Fungi incertae sedis</taxon>
        <taxon>Mucoromycota</taxon>
        <taxon>Mortierellomycotina</taxon>
        <taxon>Mortierellomycetes</taxon>
        <taxon>Mortierellales</taxon>
        <taxon>Mortierellaceae</taxon>
        <taxon>Entomortierella</taxon>
    </lineage>
</organism>
<dbReference type="InterPro" id="IPR027417">
    <property type="entry name" value="P-loop_NTPase"/>
</dbReference>
<dbReference type="EMBL" id="BQFW01000005">
    <property type="protein sequence ID" value="GJJ71477.1"/>
    <property type="molecule type" value="Genomic_DNA"/>
</dbReference>
<gene>
    <name evidence="6" type="ORF">EMPS_03827</name>
</gene>
<evidence type="ECO:0000313" key="7">
    <source>
        <dbReference type="Proteomes" id="UP000827284"/>
    </source>
</evidence>
<dbReference type="InterPro" id="IPR036322">
    <property type="entry name" value="WD40_repeat_dom_sf"/>
</dbReference>
<feature type="repeat" description="WD" evidence="3">
    <location>
        <begin position="1631"/>
        <end position="1666"/>
    </location>
</feature>
<dbReference type="Gene3D" id="2.160.20.80">
    <property type="entry name" value="E3 ubiquitin-protein ligase SopA"/>
    <property type="match status" value="1"/>
</dbReference>
<dbReference type="SUPFAM" id="SSF50978">
    <property type="entry name" value="WD40 repeat-like"/>
    <property type="match status" value="3"/>
</dbReference>
<feature type="repeat" description="WD" evidence="3">
    <location>
        <begin position="1421"/>
        <end position="1462"/>
    </location>
</feature>
<dbReference type="PANTHER" id="PTHR44129">
    <property type="entry name" value="WD REPEAT-CONTAINING PROTEIN POP1"/>
    <property type="match status" value="1"/>
</dbReference>
<proteinExistence type="predicted"/>
<dbReference type="InterPro" id="IPR001680">
    <property type="entry name" value="WD40_rpt"/>
</dbReference>
<sequence length="1716" mass="188333">MSKSPQKSHAKDGSASGAKGKSRIAAAIFGMSKMSFSVAVSKAGKGSKSAPTAAPAASKAIRNSAPVSVAASTPAPSPSPDAPFNSKSSTVAVPNTMTAVLDIFSMDTTKIKLVIPLPKSDAIREIVLLGPVLDKELYRALLNQFLYELASKDILSVDLLQGLVKLVEHAPPFYLLADLPIKILRAIRRHFKDSSQQETSTIIHLTIAISKVLVIMVDGGAKDLNRAEEHEPLLEILSKLKKHTDPLVRYQVEYAYRALQLIPDDETLGHRLTRSGLGLIGGLMTTSGVIQLDFGGVAEGLPEVIKNGRELIEILKKHFGPDEQNTWFIAVRRAEAMVNEGRLVDFNRFICETDCCQDPFFQWRICLILGTMAVDPAWDTITRRRAIILLGKMFDSNSGSTKHRDVRRWILALLHDISKSPKTEPSLGADDDVIRQQALNLVLELEGLGDDRAFALHHPEIIHCRSKTSSDLLRDDCNTLELDLVLDRLRYQRREIFSKHAVYIYPMSKPNLQASDESHNPLHDCVHQFLEGKGLVMLILGDSGAGKSTFNARLEQDLWKTYKVGDPIPLFIDLKAVRNLDQNLIQQHLDSLNMFSEYHIKKLRSREFILICDGYDESQSRSNLYTVNQFNKPNQWKAKMVVSCRTQYLAPGYRAYFAPQLDTVTNLDLSPTKVDLFVEAVILPFKLSQIKEYITQYTAYSDTSNSKLRWTTEQYMERLKKIDHIMDLIKNPFMLRMVLEILPTMAPTTTQITRVQLYDRFVDLHYENELDRLIKQQGKMLPDRLATFKEMEELDFVELGIEFSKRLADAIFKEGNGVNSVEYGIADSKSWKRDFFGPDPNSQLLRESSQIICRTRTSDTQEKTRGRNNSAGNKSTFGFSHLSILEYFYALSIYDPREGTPELVSSDSPSPLAAASSSLVDHPLGRRSLISEPAVLQFLADRVRHMAKFKAHLHAVVQLSKTDTSANCAAANAITILIRGGEQFNGADLKGIRIPGADLSYSDFDSAQMQGADLRNTILRNAWLHRADLSNSLMEGVTFGEFPYLKEKGPVQCCAFSPNGAYLAVGLDNGEIVVYDTSTWTKALFPRHIAEATGATHLDKAEYTTSGNVDRTVHLLDKHTGVHVTSLSGHTSRVDSVAFSPSGHQIASGSCDKTVRLWDAQTGALVTSLSAHTDRVRSVAFSPSGHQIASGSDDGTVRLWDARTGALVTCLGGHTHVVSSMSFSPSGHQIASGSHGNTVRLWEAQTGALITCLSGHTSWVRSVAFSPSGHQVASGSIDNTVRLWNAQTGALVTSLSGHTDYVNYVAFSPSGHQIASGSRDNTVRLWDAQIGAPVASLSGHTSSVNFVAFSPRSHQIASGSYDGTVRLWDAQTGALVTSLSGHTSHVYSVAFSPNTRRIASGGRDETVRLWDAQTGALVTSLSGHTHEVKSVTFSPSGHQIVTGSADKTVRLWDAQSGALITSLRGHTNLVLSVAFSPSGHQIASGSSDNTVRLWDAQSGALVTSLRGHTNLVFSVAFSPSGHQIASGSSDNTVRLWDAQSGALVTSLRGHTNLVFSVAFSPSGHQIVSGSYDKTVRLCDTQTGGLVTSMSGHTNSVYSVVFSPSGRQIASGSNDGTVRLWDARTGHCQFILDVYQGSVLALAWKANLDDLYLAVGSGDKSVRMWHVIEDDTDVKMRLKWRSAPYTLELSQVFIQDVQSLSEMNRRLLKQRGAKDQL</sequence>
<dbReference type="Pfam" id="PF00400">
    <property type="entry name" value="WD40"/>
    <property type="match status" value="9"/>
</dbReference>
<dbReference type="SUPFAM" id="SSF141571">
    <property type="entry name" value="Pentapeptide repeat-like"/>
    <property type="match status" value="1"/>
</dbReference>
<accession>A0A9P3H846</accession>
<protein>
    <submittedName>
        <fullName evidence="6">Protein HIRA/HIR1</fullName>
    </submittedName>
</protein>
<dbReference type="OrthoDB" id="2343029at2759"/>
<dbReference type="Pfam" id="PF00805">
    <property type="entry name" value="Pentapeptide"/>
    <property type="match status" value="1"/>
</dbReference>
<dbReference type="InterPro" id="IPR050349">
    <property type="entry name" value="WD_LIS1/nudF_dynein_reg"/>
</dbReference>
<keyword evidence="2" id="KW-0677">Repeat</keyword>
<dbReference type="Gene3D" id="3.40.50.300">
    <property type="entry name" value="P-loop containing nucleotide triphosphate hydrolases"/>
    <property type="match status" value="1"/>
</dbReference>
<reference evidence="6" key="1">
    <citation type="submission" date="2021-11" db="EMBL/GenBank/DDBJ databases">
        <authorList>
            <person name="Herlambang A."/>
            <person name="Guo Y."/>
            <person name="Takashima Y."/>
            <person name="Nishizawa T."/>
        </authorList>
    </citation>
    <scope>NUCLEOTIDE SEQUENCE</scope>
    <source>
        <strain evidence="6">E1425</strain>
    </source>
</reference>
<feature type="repeat" description="WD" evidence="3">
    <location>
        <begin position="1211"/>
        <end position="1252"/>
    </location>
</feature>
<dbReference type="Pfam" id="PF23948">
    <property type="entry name" value="ARM_5"/>
    <property type="match status" value="1"/>
</dbReference>
<dbReference type="Proteomes" id="UP000827284">
    <property type="component" value="Unassembled WGS sequence"/>
</dbReference>
<evidence type="ECO:0000256" key="3">
    <source>
        <dbReference type="PROSITE-ProRule" id="PRU00221"/>
    </source>
</evidence>
<reference evidence="6" key="2">
    <citation type="journal article" date="2022" name="Microbiol. Resour. Announc.">
        <title>Whole-Genome Sequence of Entomortierella parvispora E1425, a Mucoromycotan Fungus Associated with Burkholderiaceae-Related Endosymbiotic Bacteria.</title>
        <authorList>
            <person name="Herlambang A."/>
            <person name="Guo Y."/>
            <person name="Takashima Y."/>
            <person name="Narisawa K."/>
            <person name="Ohta H."/>
            <person name="Nishizawa T."/>
        </authorList>
    </citation>
    <scope>NUCLEOTIDE SEQUENCE</scope>
    <source>
        <strain evidence="6">E1425</strain>
    </source>
</reference>
<comment type="caution">
    <text evidence="6">The sequence shown here is derived from an EMBL/GenBank/DDBJ whole genome shotgun (WGS) entry which is preliminary data.</text>
</comment>
<dbReference type="InterPro" id="IPR015943">
    <property type="entry name" value="WD40/YVTN_repeat-like_dom_sf"/>
</dbReference>
<feature type="repeat" description="WD" evidence="3">
    <location>
        <begin position="1589"/>
        <end position="1630"/>
    </location>
</feature>
<feature type="repeat" description="WD" evidence="3">
    <location>
        <begin position="1547"/>
        <end position="1588"/>
    </location>
</feature>
<dbReference type="InterPro" id="IPR020472">
    <property type="entry name" value="WD40_PAC1"/>
</dbReference>
<feature type="repeat" description="WD" evidence="3">
    <location>
        <begin position="1463"/>
        <end position="1504"/>
    </location>
</feature>
<keyword evidence="7" id="KW-1185">Reference proteome</keyword>
<feature type="repeat" description="WD" evidence="3">
    <location>
        <begin position="1253"/>
        <end position="1294"/>
    </location>
</feature>
<feature type="repeat" description="WD" evidence="3">
    <location>
        <begin position="1169"/>
        <end position="1210"/>
    </location>
</feature>
<dbReference type="InterPro" id="IPR001646">
    <property type="entry name" value="5peptide_repeat"/>
</dbReference>